<dbReference type="Pfam" id="PF00005">
    <property type="entry name" value="ABC_tran"/>
    <property type="match status" value="1"/>
</dbReference>
<accession>A0A507C5P9</accession>
<dbReference type="PROSITE" id="PS50893">
    <property type="entry name" value="ABC_TRANSPORTER_2"/>
    <property type="match status" value="1"/>
</dbReference>
<dbReference type="Proteomes" id="UP000319731">
    <property type="component" value="Unassembled WGS sequence"/>
</dbReference>
<dbReference type="CDD" id="cd03263">
    <property type="entry name" value="ABC_subfamily_A"/>
    <property type="match status" value="1"/>
</dbReference>
<evidence type="ECO:0000259" key="10">
    <source>
        <dbReference type="PROSITE" id="PS50893"/>
    </source>
</evidence>
<dbReference type="FunFam" id="3.40.50.300:FF:000335">
    <property type="entry name" value="ATP binding cassette subfamily A member 5"/>
    <property type="match status" value="1"/>
</dbReference>
<feature type="transmembrane region" description="Helical" evidence="9">
    <location>
        <begin position="406"/>
        <end position="424"/>
    </location>
</feature>
<keyword evidence="12" id="KW-1185">Reference proteome</keyword>
<dbReference type="InterPro" id="IPR027417">
    <property type="entry name" value="P-loop_NTPase"/>
</dbReference>
<evidence type="ECO:0000313" key="11">
    <source>
        <dbReference type="EMBL" id="TPX34688.1"/>
    </source>
</evidence>
<evidence type="ECO:0000256" key="3">
    <source>
        <dbReference type="ARBA" id="ARBA00022448"/>
    </source>
</evidence>
<dbReference type="Pfam" id="PF12698">
    <property type="entry name" value="ABC2_membrane_3"/>
    <property type="match status" value="1"/>
</dbReference>
<dbReference type="OrthoDB" id="2102429at2759"/>
<evidence type="ECO:0000256" key="1">
    <source>
        <dbReference type="ARBA" id="ARBA00004141"/>
    </source>
</evidence>
<comment type="caution">
    <text evidence="11">The sequence shown here is derived from an EMBL/GenBank/DDBJ whole genome shotgun (WGS) entry which is preliminary data.</text>
</comment>
<dbReference type="PROSITE" id="PS00211">
    <property type="entry name" value="ABC_TRANSPORTER_1"/>
    <property type="match status" value="1"/>
</dbReference>
<comment type="subcellular location">
    <subcellularLocation>
        <location evidence="1">Membrane</location>
        <topology evidence="1">Multi-pass membrane protein</topology>
    </subcellularLocation>
</comment>
<protein>
    <recommendedName>
        <fullName evidence="10">ABC transporter domain-containing protein</fullName>
    </recommendedName>
</protein>
<feature type="transmembrane region" description="Helical" evidence="9">
    <location>
        <begin position="212"/>
        <end position="233"/>
    </location>
</feature>
<dbReference type="GO" id="GO:0016020">
    <property type="term" value="C:membrane"/>
    <property type="evidence" value="ECO:0007669"/>
    <property type="project" value="UniProtKB-SubCell"/>
</dbReference>
<dbReference type="STRING" id="1806994.A0A507C5P9"/>
<dbReference type="GO" id="GO:0005319">
    <property type="term" value="F:lipid transporter activity"/>
    <property type="evidence" value="ECO:0007669"/>
    <property type="project" value="TreeGrafter"/>
</dbReference>
<dbReference type="InterPro" id="IPR026082">
    <property type="entry name" value="ABCA"/>
</dbReference>
<evidence type="ECO:0000256" key="5">
    <source>
        <dbReference type="ARBA" id="ARBA00022741"/>
    </source>
</evidence>
<proteinExistence type="inferred from homology"/>
<dbReference type="AlphaFoldDB" id="A0A507C5P9"/>
<dbReference type="RefSeq" id="XP_031025366.1">
    <property type="nucleotide sequence ID" value="XM_031168672.1"/>
</dbReference>
<dbReference type="InterPro" id="IPR003439">
    <property type="entry name" value="ABC_transporter-like_ATP-bd"/>
</dbReference>
<evidence type="ECO:0000256" key="9">
    <source>
        <dbReference type="SAM" id="Phobius"/>
    </source>
</evidence>
<comment type="similarity">
    <text evidence="2">Belongs to the ABC transporter superfamily. ABCA family.</text>
</comment>
<dbReference type="Gene3D" id="3.40.50.300">
    <property type="entry name" value="P-loop containing nucleotide triphosphate hydrolases"/>
    <property type="match status" value="1"/>
</dbReference>
<reference evidence="11 12" key="1">
    <citation type="journal article" date="2019" name="Sci. Rep.">
        <title>Comparative genomics of chytrid fungi reveal insights into the obligate biotrophic and pathogenic lifestyle of Synchytrium endobioticum.</title>
        <authorList>
            <person name="van de Vossenberg B.T.L.H."/>
            <person name="Warris S."/>
            <person name="Nguyen H.D.T."/>
            <person name="van Gent-Pelzer M.P.E."/>
            <person name="Joly D.L."/>
            <person name="van de Geest H.C."/>
            <person name="Bonants P.J.M."/>
            <person name="Smith D.S."/>
            <person name="Levesque C.A."/>
            <person name="van der Lee T.A.J."/>
        </authorList>
    </citation>
    <scope>NUCLEOTIDE SEQUENCE [LARGE SCALE GENOMIC DNA]</scope>
    <source>
        <strain evidence="11 12">JEL517</strain>
    </source>
</reference>
<dbReference type="GO" id="GO:0005524">
    <property type="term" value="F:ATP binding"/>
    <property type="evidence" value="ECO:0007669"/>
    <property type="project" value="UniProtKB-KW"/>
</dbReference>
<feature type="domain" description="ABC transporter" evidence="10">
    <location>
        <begin position="510"/>
        <end position="750"/>
    </location>
</feature>
<keyword evidence="5" id="KW-0547">Nucleotide-binding</keyword>
<evidence type="ECO:0000256" key="7">
    <source>
        <dbReference type="ARBA" id="ARBA00022989"/>
    </source>
</evidence>
<dbReference type="EMBL" id="QEAO01000012">
    <property type="protein sequence ID" value="TPX34688.1"/>
    <property type="molecule type" value="Genomic_DNA"/>
</dbReference>
<keyword evidence="3" id="KW-0813">Transport</keyword>
<dbReference type="SMART" id="SM00382">
    <property type="entry name" value="AAA"/>
    <property type="match status" value="1"/>
</dbReference>
<dbReference type="InterPro" id="IPR017871">
    <property type="entry name" value="ABC_transporter-like_CS"/>
</dbReference>
<dbReference type="GO" id="GO:0016887">
    <property type="term" value="F:ATP hydrolysis activity"/>
    <property type="evidence" value="ECO:0007669"/>
    <property type="project" value="InterPro"/>
</dbReference>
<feature type="transmembrane region" description="Helical" evidence="9">
    <location>
        <begin position="304"/>
        <end position="327"/>
    </location>
</feature>
<feature type="transmembrane region" description="Helical" evidence="9">
    <location>
        <begin position="36"/>
        <end position="56"/>
    </location>
</feature>
<evidence type="ECO:0000256" key="6">
    <source>
        <dbReference type="ARBA" id="ARBA00022840"/>
    </source>
</evidence>
<evidence type="ECO:0000256" key="2">
    <source>
        <dbReference type="ARBA" id="ARBA00008869"/>
    </source>
</evidence>
<keyword evidence="7 9" id="KW-1133">Transmembrane helix</keyword>
<gene>
    <name evidence="11" type="ORF">SmJEL517_g02744</name>
</gene>
<evidence type="ECO:0000313" key="12">
    <source>
        <dbReference type="Proteomes" id="UP000319731"/>
    </source>
</evidence>
<dbReference type="SUPFAM" id="SSF52540">
    <property type="entry name" value="P-loop containing nucleoside triphosphate hydrolases"/>
    <property type="match status" value="1"/>
</dbReference>
<name>A0A507C5P9_9FUNG</name>
<dbReference type="GO" id="GO:0140359">
    <property type="term" value="F:ABC-type transporter activity"/>
    <property type="evidence" value="ECO:0007669"/>
    <property type="project" value="InterPro"/>
</dbReference>
<feature type="transmembrane region" description="Helical" evidence="9">
    <location>
        <begin position="253"/>
        <end position="270"/>
    </location>
</feature>
<dbReference type="InterPro" id="IPR003593">
    <property type="entry name" value="AAA+_ATPase"/>
</dbReference>
<evidence type="ECO:0000256" key="8">
    <source>
        <dbReference type="ARBA" id="ARBA00023136"/>
    </source>
</evidence>
<keyword evidence="4 9" id="KW-0812">Transmembrane</keyword>
<dbReference type="InterPro" id="IPR013525">
    <property type="entry name" value="ABC2_TM"/>
</dbReference>
<feature type="transmembrane region" description="Helical" evidence="9">
    <location>
        <begin position="339"/>
        <end position="357"/>
    </location>
</feature>
<sequence>MSPIQSEVFSVSLQPSKTKQFVALVRKDWRLKTREWLLTFVAVFVPLFQMSILLILQSALLKRPDSNPQPTQFPKLTTLCTSCVHVAYVNDSTTINSVITQLQSLILANEPTAVFQAFDSETSLRTYQVANTVVAGVAFTNVSSALTGGAGLSTYTIYANETVFTSGYATSRFTTLQLYVDRVLVNLARSAKGLAALPNPLNYTSSATGITYTYVAGALASSIAYLAPYYLAFSMQPISANVQIRLANEKHKGVKPFLILMGLDSTVYLFSACFSEFCFAIPTILLATLLLTVGNIIIYSSPLWTFLCLFLYLLSLLSQGALLSAFVYNPRVVSLSSNLFMAVNLVVYALGALYVWGRPAKLSLSWIMMLLPGVAFARGIDILQQSDLNLAGITLSNVSTTEMPKVLGMLTLDIVIWWFLAWYVQLRYPGMNGPGLSRTFFLSSEFWFGPKSDTTSNKEMPLSETVSPNIDPVDLSAIPQESRNIAALSHVVKVFTGSSDDEGQVKGGITRLIELFKAKDETRAIDDVSLSLNQGQIVGVLGHNGSGKTTLCNLLCGLMVPTSGSVFWKIQKPDGTYNILDTRNPLGLNVIRQNLGICTQKDVLFDSLTVHEHLELFAAVKGVNVDDLDAYLDALIADVGLEDNSSKRAAGLSGGQRRRLGVALAILGNPSLILFDEPTTGMDINATLHFWELLQVIKANKTIILTTHSMEEAEILSDRILVLSHGGIQTLGTTSFLKKRFGIGMHLVVDFKQDSESPIREVLAITNSHFPSSTISKSTANSVTFTLPPSDDTSKQMPALLKELGDGMRSGKINNVVGVGVGGTSLEDVFLNLRDAESHST</sequence>
<organism evidence="11 12">
    <name type="scientific">Synchytrium microbalum</name>
    <dbReference type="NCBI Taxonomy" id="1806994"/>
    <lineage>
        <taxon>Eukaryota</taxon>
        <taxon>Fungi</taxon>
        <taxon>Fungi incertae sedis</taxon>
        <taxon>Chytridiomycota</taxon>
        <taxon>Chytridiomycota incertae sedis</taxon>
        <taxon>Chytridiomycetes</taxon>
        <taxon>Synchytriales</taxon>
        <taxon>Synchytriaceae</taxon>
        <taxon>Synchytrium</taxon>
    </lineage>
</organism>
<dbReference type="GeneID" id="42003969"/>
<keyword evidence="8 9" id="KW-0472">Membrane</keyword>
<feature type="transmembrane region" description="Helical" evidence="9">
    <location>
        <begin position="277"/>
        <end position="298"/>
    </location>
</feature>
<dbReference type="PANTHER" id="PTHR19229">
    <property type="entry name" value="ATP-BINDING CASSETTE TRANSPORTER SUBFAMILY A ABCA"/>
    <property type="match status" value="1"/>
</dbReference>
<evidence type="ECO:0000256" key="4">
    <source>
        <dbReference type="ARBA" id="ARBA00022692"/>
    </source>
</evidence>
<keyword evidence="6" id="KW-0067">ATP-binding</keyword>